<dbReference type="GeneID" id="59352696"/>
<feature type="transmembrane region" description="Helical" evidence="1">
    <location>
        <begin position="78"/>
        <end position="100"/>
    </location>
</feature>
<name>A0A8H6S0P9_9AGAR</name>
<gene>
    <name evidence="2" type="ORF">MIND_01376000</name>
</gene>
<dbReference type="EMBL" id="JACAZF010000017">
    <property type="protein sequence ID" value="KAF7289150.1"/>
    <property type="molecule type" value="Genomic_DNA"/>
</dbReference>
<evidence type="ECO:0000256" key="1">
    <source>
        <dbReference type="SAM" id="Phobius"/>
    </source>
</evidence>
<sequence>MLFLLAFTSTYARSNHSECNDINDCRRLFDIVWGCLVTIFLCIWVSVHPNIPPPCPEPPDGTGLRFLKWWLVDGNRPFLQRLKLMTVALIAPEFILGFAARQLQMARFLSQAQGYGLSLTHGFFIVMGGFVDGDGHPVVTQRQLRRNGVTEEIRAVHKSDIEDKSKGDLLSKGIALCQGLWFMAQCIARRAQHLPLTELEVATLAFTTISAITWILWLQKPLDVRGPLKLLVKTKSRSHHVGNPYPAGLTRIERFGFLFSNSYNRHEYDPFANTSVPAFWGLAESDFDKLPRWSSFSTIFAQFACAILIGGIHLTAWGAFFPSIVEMWLWRSSALMLTVLPIVFIVLSIPGGRWATHLRLVIIGIYSIARGIVLVLSLATLRLLPPAAFTDINWSIYVPHF</sequence>
<protein>
    <submittedName>
        <fullName evidence="2">Uncharacterized protein</fullName>
    </submittedName>
</protein>
<dbReference type="PANTHER" id="PTHR35043:SF7">
    <property type="entry name" value="TRANSCRIPTION FACTOR DOMAIN-CONTAINING PROTEIN"/>
    <property type="match status" value="1"/>
</dbReference>
<dbReference type="AlphaFoldDB" id="A0A8H6S0P9"/>
<feature type="transmembrane region" description="Helical" evidence="1">
    <location>
        <begin position="28"/>
        <end position="47"/>
    </location>
</feature>
<comment type="caution">
    <text evidence="2">The sequence shown here is derived from an EMBL/GenBank/DDBJ whole genome shotgun (WGS) entry which is preliminary data.</text>
</comment>
<dbReference type="OrthoDB" id="9451547at2759"/>
<evidence type="ECO:0000313" key="3">
    <source>
        <dbReference type="Proteomes" id="UP000636479"/>
    </source>
</evidence>
<organism evidence="2 3">
    <name type="scientific">Mycena indigotica</name>
    <dbReference type="NCBI Taxonomy" id="2126181"/>
    <lineage>
        <taxon>Eukaryota</taxon>
        <taxon>Fungi</taxon>
        <taxon>Dikarya</taxon>
        <taxon>Basidiomycota</taxon>
        <taxon>Agaricomycotina</taxon>
        <taxon>Agaricomycetes</taxon>
        <taxon>Agaricomycetidae</taxon>
        <taxon>Agaricales</taxon>
        <taxon>Marasmiineae</taxon>
        <taxon>Mycenaceae</taxon>
        <taxon>Mycena</taxon>
    </lineage>
</organism>
<keyword evidence="1" id="KW-1133">Transmembrane helix</keyword>
<proteinExistence type="predicted"/>
<feature type="transmembrane region" description="Helical" evidence="1">
    <location>
        <begin position="299"/>
        <end position="322"/>
    </location>
</feature>
<feature type="transmembrane region" description="Helical" evidence="1">
    <location>
        <begin position="328"/>
        <end position="349"/>
    </location>
</feature>
<dbReference type="RefSeq" id="XP_037213181.1">
    <property type="nucleotide sequence ID" value="XM_037370180.1"/>
</dbReference>
<feature type="transmembrane region" description="Helical" evidence="1">
    <location>
        <begin position="201"/>
        <end position="218"/>
    </location>
</feature>
<dbReference type="Proteomes" id="UP000636479">
    <property type="component" value="Unassembled WGS sequence"/>
</dbReference>
<evidence type="ECO:0000313" key="2">
    <source>
        <dbReference type="EMBL" id="KAF7289150.1"/>
    </source>
</evidence>
<keyword evidence="1" id="KW-0472">Membrane</keyword>
<keyword evidence="3" id="KW-1185">Reference proteome</keyword>
<feature type="transmembrane region" description="Helical" evidence="1">
    <location>
        <begin position="361"/>
        <end position="384"/>
    </location>
</feature>
<accession>A0A8H6S0P9</accession>
<dbReference type="PANTHER" id="PTHR35043">
    <property type="entry name" value="TRANSCRIPTION FACTOR DOMAIN-CONTAINING PROTEIN"/>
    <property type="match status" value="1"/>
</dbReference>
<reference evidence="2" key="1">
    <citation type="submission" date="2020-05" db="EMBL/GenBank/DDBJ databases">
        <title>Mycena genomes resolve the evolution of fungal bioluminescence.</title>
        <authorList>
            <person name="Tsai I.J."/>
        </authorList>
    </citation>
    <scope>NUCLEOTIDE SEQUENCE</scope>
    <source>
        <strain evidence="2">171206Taipei</strain>
    </source>
</reference>
<keyword evidence="1" id="KW-0812">Transmembrane</keyword>